<dbReference type="STRING" id="5722.A2EAF8"/>
<sequence>MTMKQQYFQVPSKDITSLYFHPDGKKLLVTSKTSGLLMYSLISNKRPFAFRADNFSPIRGVISKDGELIVGASFEGKVALWKNHQDKPIAICQGHSAPINDMAIHYKAGCIMTASNDKCIKLWDQNLKFIKSFTAHSSQVTACAFDQNGKIAISGDASGTILLWDFYEPEKGPVWDFHMCQNRKDPIKSIDIDSNGGAFLVLTEKGHLGLFAIRNPEYVIAHPFKAAPFMAKLHPKLPFILCTSYQKDEIIYDATRNSVLFTCQGHENPIIYCAWSHMGDYFATADNNGVVIYWPTPQPPKTAPIVTPRKSTITIEPQPLPLGVISIDILVEELNILTAHVNEYNAKLADQEERVTDISQEYRWQL</sequence>
<evidence type="ECO:0000256" key="3">
    <source>
        <dbReference type="PROSITE-ProRule" id="PRU00221"/>
    </source>
</evidence>
<dbReference type="Gene3D" id="2.130.10.10">
    <property type="entry name" value="YVTN repeat-like/Quinoprotein amine dehydrogenase"/>
    <property type="match status" value="2"/>
</dbReference>
<dbReference type="SMR" id="A2EAF8"/>
<dbReference type="OrthoDB" id="10264588at2759"/>
<keyword evidence="2" id="KW-0677">Repeat</keyword>
<keyword evidence="4" id="KW-0175">Coiled coil</keyword>
<name>A2EAF8_TRIV3</name>
<feature type="repeat" description="WD" evidence="3">
    <location>
        <begin position="133"/>
        <end position="165"/>
    </location>
</feature>
<feature type="repeat" description="WD" evidence="3">
    <location>
        <begin position="92"/>
        <end position="124"/>
    </location>
</feature>
<keyword evidence="6" id="KW-1185">Reference proteome</keyword>
<dbReference type="VEuPathDB" id="TrichDB:TVAG_109690"/>
<reference evidence="5" key="1">
    <citation type="submission" date="2006-10" db="EMBL/GenBank/DDBJ databases">
        <authorList>
            <person name="Amadeo P."/>
            <person name="Zhao Q."/>
            <person name="Wortman J."/>
            <person name="Fraser-Liggett C."/>
            <person name="Carlton J."/>
        </authorList>
    </citation>
    <scope>NUCLEOTIDE SEQUENCE</scope>
    <source>
        <strain evidence="5">G3</strain>
    </source>
</reference>
<organism evidence="5 6">
    <name type="scientific">Trichomonas vaginalis (strain ATCC PRA-98 / G3)</name>
    <dbReference type="NCBI Taxonomy" id="412133"/>
    <lineage>
        <taxon>Eukaryota</taxon>
        <taxon>Metamonada</taxon>
        <taxon>Parabasalia</taxon>
        <taxon>Trichomonadida</taxon>
        <taxon>Trichomonadidae</taxon>
        <taxon>Trichomonas</taxon>
    </lineage>
</organism>
<dbReference type="EMBL" id="DS113339">
    <property type="protein sequence ID" value="EAY10385.1"/>
    <property type="molecule type" value="Genomic_DNA"/>
</dbReference>
<evidence type="ECO:0000256" key="2">
    <source>
        <dbReference type="ARBA" id="ARBA00022737"/>
    </source>
</evidence>
<evidence type="ECO:0000256" key="4">
    <source>
        <dbReference type="SAM" id="Coils"/>
    </source>
</evidence>
<dbReference type="SUPFAM" id="SSF50978">
    <property type="entry name" value="WD40 repeat-like"/>
    <property type="match status" value="1"/>
</dbReference>
<dbReference type="PANTHER" id="PTHR44019">
    <property type="entry name" value="WD REPEAT-CONTAINING PROTEIN 55"/>
    <property type="match status" value="1"/>
</dbReference>
<dbReference type="PROSITE" id="PS50294">
    <property type="entry name" value="WD_REPEATS_REGION"/>
    <property type="match status" value="2"/>
</dbReference>
<evidence type="ECO:0000313" key="5">
    <source>
        <dbReference type="EMBL" id="EAY10385.1"/>
    </source>
</evidence>
<reference evidence="5" key="2">
    <citation type="journal article" date="2007" name="Science">
        <title>Draft genome sequence of the sexually transmitted pathogen Trichomonas vaginalis.</title>
        <authorList>
            <person name="Carlton J.M."/>
            <person name="Hirt R.P."/>
            <person name="Silva J.C."/>
            <person name="Delcher A.L."/>
            <person name="Schatz M."/>
            <person name="Zhao Q."/>
            <person name="Wortman J.R."/>
            <person name="Bidwell S.L."/>
            <person name="Alsmark U.C.M."/>
            <person name="Besteiro S."/>
            <person name="Sicheritz-Ponten T."/>
            <person name="Noel C.J."/>
            <person name="Dacks J.B."/>
            <person name="Foster P.G."/>
            <person name="Simillion C."/>
            <person name="Van de Peer Y."/>
            <person name="Miranda-Saavedra D."/>
            <person name="Barton G.J."/>
            <person name="Westrop G.D."/>
            <person name="Mueller S."/>
            <person name="Dessi D."/>
            <person name="Fiori P.L."/>
            <person name="Ren Q."/>
            <person name="Paulsen I."/>
            <person name="Zhang H."/>
            <person name="Bastida-Corcuera F.D."/>
            <person name="Simoes-Barbosa A."/>
            <person name="Brown M.T."/>
            <person name="Hayes R.D."/>
            <person name="Mukherjee M."/>
            <person name="Okumura C.Y."/>
            <person name="Schneider R."/>
            <person name="Smith A.J."/>
            <person name="Vanacova S."/>
            <person name="Villalvazo M."/>
            <person name="Haas B.J."/>
            <person name="Pertea M."/>
            <person name="Feldblyum T.V."/>
            <person name="Utterback T.R."/>
            <person name="Shu C.L."/>
            <person name="Osoegawa K."/>
            <person name="de Jong P.J."/>
            <person name="Hrdy I."/>
            <person name="Horvathova L."/>
            <person name="Zubacova Z."/>
            <person name="Dolezal P."/>
            <person name="Malik S.B."/>
            <person name="Logsdon J.M. Jr."/>
            <person name="Henze K."/>
            <person name="Gupta A."/>
            <person name="Wang C.C."/>
            <person name="Dunne R.L."/>
            <person name="Upcroft J.A."/>
            <person name="Upcroft P."/>
            <person name="White O."/>
            <person name="Salzberg S.L."/>
            <person name="Tang P."/>
            <person name="Chiu C.-H."/>
            <person name="Lee Y.-S."/>
            <person name="Embley T.M."/>
            <person name="Coombs G.H."/>
            <person name="Mottram J.C."/>
            <person name="Tachezy J."/>
            <person name="Fraser-Liggett C.M."/>
            <person name="Johnson P.J."/>
        </authorList>
    </citation>
    <scope>NUCLEOTIDE SEQUENCE [LARGE SCALE GENOMIC DNA]</scope>
    <source>
        <strain evidence="5">G3</strain>
    </source>
</reference>
<dbReference type="InterPro" id="IPR036322">
    <property type="entry name" value="WD40_repeat_dom_sf"/>
</dbReference>
<keyword evidence="1 3" id="KW-0853">WD repeat</keyword>
<gene>
    <name evidence="5" type="ORF">TVAG_109690</name>
</gene>
<protein>
    <submittedName>
        <fullName evidence="5">Uncharacterized protein</fullName>
    </submittedName>
</protein>
<dbReference type="InterPro" id="IPR001680">
    <property type="entry name" value="WD40_rpt"/>
</dbReference>
<dbReference type="InterPro" id="IPR015943">
    <property type="entry name" value="WD40/YVTN_repeat-like_dom_sf"/>
</dbReference>
<dbReference type="InParanoid" id="A2EAF8"/>
<feature type="coiled-coil region" evidence="4">
    <location>
        <begin position="327"/>
        <end position="361"/>
    </location>
</feature>
<dbReference type="PROSITE" id="PS50082">
    <property type="entry name" value="WD_REPEATS_2"/>
    <property type="match status" value="2"/>
</dbReference>
<evidence type="ECO:0000256" key="1">
    <source>
        <dbReference type="ARBA" id="ARBA00022574"/>
    </source>
</evidence>
<dbReference type="Proteomes" id="UP000001542">
    <property type="component" value="Unassembled WGS sequence"/>
</dbReference>
<dbReference type="InterPro" id="IPR050505">
    <property type="entry name" value="WDR55/POC1"/>
</dbReference>
<dbReference type="SMART" id="SM00320">
    <property type="entry name" value="WD40"/>
    <property type="match status" value="5"/>
</dbReference>
<dbReference type="AlphaFoldDB" id="A2EAF8"/>
<dbReference type="PANTHER" id="PTHR44019:SF8">
    <property type="entry name" value="POC1 CENTRIOLAR PROTEIN HOMOLOG"/>
    <property type="match status" value="1"/>
</dbReference>
<accession>A2EAF8</accession>
<evidence type="ECO:0000313" key="6">
    <source>
        <dbReference type="Proteomes" id="UP000001542"/>
    </source>
</evidence>
<dbReference type="Pfam" id="PF00400">
    <property type="entry name" value="WD40"/>
    <property type="match status" value="3"/>
</dbReference>
<proteinExistence type="predicted"/>
<dbReference type="VEuPathDB" id="TrichDB:TVAGG3_0078950"/>